<reference evidence="1 2" key="1">
    <citation type="submission" date="2017-08" db="EMBL/GenBank/DDBJ databases">
        <authorList>
            <person name="de Groot N.N."/>
        </authorList>
    </citation>
    <scope>NUCLEOTIDE SEQUENCE [LARGE SCALE GENOMIC DNA]</scope>
    <source>
        <strain evidence="1 2">USBA 78</strain>
    </source>
</reference>
<dbReference type="InterPro" id="IPR008868">
    <property type="entry name" value="TniB"/>
</dbReference>
<dbReference type="Gene3D" id="3.40.50.300">
    <property type="entry name" value="P-loop containing nucleotide triphosphate hydrolases"/>
    <property type="match status" value="1"/>
</dbReference>
<name>A0A285TDX6_9PROT</name>
<dbReference type="InterPro" id="IPR027417">
    <property type="entry name" value="P-loop_NTPase"/>
</dbReference>
<protein>
    <submittedName>
        <fullName evidence="1">TniB protein</fullName>
    </submittedName>
</protein>
<evidence type="ECO:0000313" key="1">
    <source>
        <dbReference type="EMBL" id="SOC20420.1"/>
    </source>
</evidence>
<dbReference type="SUPFAM" id="SSF52540">
    <property type="entry name" value="P-loop containing nucleoside triphosphate hydrolases"/>
    <property type="match status" value="1"/>
</dbReference>
<accession>A0A285TDX6</accession>
<dbReference type="EMBL" id="OBMM01000003">
    <property type="protein sequence ID" value="SOC20420.1"/>
    <property type="molecule type" value="Genomic_DNA"/>
</dbReference>
<sequence length="326" mass="36675">MVMRKRGVLNDEQARSLASFRDVRIVHDGFQDALARISNFHLAGRYSDSPGVMSLIGYTGAGKTSIIKEYCRAHNKKGEFKKVLSIVVPENCTVKNLASRILSAIGDPRPTHGTREDMENRIKYYSDRTQVELIVFDEFQHISVRGSSSRQYDAADWIKTQVEVLKKPILFSGLPEVENIFVVNPQLETRRKGKIQLSPFSLKSEEGREAIHLFFHSINQHLPLPKPHRSALLDAKSIRLLVSSSNGVLGYMMRVVHLAAELAILERRQTLLYEHLTQALEELPESQVSMKKGMMRPVAVLSAASYRRSTKAKGDGNDSGRYNGSL</sequence>
<evidence type="ECO:0000313" key="2">
    <source>
        <dbReference type="Proteomes" id="UP000219068"/>
    </source>
</evidence>
<dbReference type="Proteomes" id="UP000219068">
    <property type="component" value="Unassembled WGS sequence"/>
</dbReference>
<proteinExistence type="predicted"/>
<dbReference type="Pfam" id="PF05621">
    <property type="entry name" value="TniB"/>
    <property type="match status" value="1"/>
</dbReference>
<dbReference type="AlphaFoldDB" id="A0A285TDX6"/>
<organism evidence="1 2">
    <name type="scientific">Thalassospira xiamenensis</name>
    <dbReference type="NCBI Taxonomy" id="220697"/>
    <lineage>
        <taxon>Bacteria</taxon>
        <taxon>Pseudomonadati</taxon>
        <taxon>Pseudomonadota</taxon>
        <taxon>Alphaproteobacteria</taxon>
        <taxon>Rhodospirillales</taxon>
        <taxon>Thalassospiraceae</taxon>
        <taxon>Thalassospira</taxon>
    </lineage>
</organism>
<gene>
    <name evidence="1" type="ORF">SAMN05428964_10385</name>
</gene>
<dbReference type="RefSeq" id="WP_170954135.1">
    <property type="nucleotide sequence ID" value="NZ_OBMM01000003.1"/>
</dbReference>